<dbReference type="CDD" id="cd04301">
    <property type="entry name" value="NAT_SF"/>
    <property type="match status" value="1"/>
</dbReference>
<gene>
    <name evidence="5 8" type="primary">rimI</name>
    <name evidence="8" type="ORF">FCL40_09240</name>
</gene>
<dbReference type="RefSeq" id="WP_136852997.1">
    <property type="nucleotide sequence ID" value="NZ_SWCI01000004.1"/>
</dbReference>
<dbReference type="AlphaFoldDB" id="A0A4U1BF31"/>
<comment type="similarity">
    <text evidence="1 5 6">Belongs to the acetyltransferase family. RimI subfamily.</text>
</comment>
<feature type="binding site" evidence="5">
    <location>
        <position position="109"/>
    </location>
    <ligand>
        <name>acetyl-CoA</name>
        <dbReference type="ChEBI" id="CHEBI:57288"/>
    </ligand>
</feature>
<dbReference type="EMBL" id="SWCI01000004">
    <property type="protein sequence ID" value="TKB49495.1"/>
    <property type="molecule type" value="Genomic_DNA"/>
</dbReference>
<proteinExistence type="inferred from homology"/>
<comment type="caution">
    <text evidence="5">Lacks conserved residue(s) required for the propagation of feature annotation.</text>
</comment>
<dbReference type="Gene3D" id="3.40.630.30">
    <property type="match status" value="1"/>
</dbReference>
<comment type="function">
    <text evidence="5 6">Acetylates the N-terminal alanine of ribosomal protein bS18.</text>
</comment>
<evidence type="ECO:0000256" key="6">
    <source>
        <dbReference type="RuleBase" id="RU363094"/>
    </source>
</evidence>
<comment type="caution">
    <text evidence="8">The sequence shown here is derived from an EMBL/GenBank/DDBJ whole genome shotgun (WGS) entry which is preliminary data.</text>
</comment>
<evidence type="ECO:0000256" key="2">
    <source>
        <dbReference type="ARBA" id="ARBA00022490"/>
    </source>
</evidence>
<dbReference type="NCBIfam" id="TIGR01575">
    <property type="entry name" value="rimI"/>
    <property type="match status" value="1"/>
</dbReference>
<keyword evidence="4 5" id="KW-0012">Acyltransferase</keyword>
<dbReference type="InterPro" id="IPR050680">
    <property type="entry name" value="YpeA/RimI_acetyltransf"/>
</dbReference>
<dbReference type="GO" id="GO:0008999">
    <property type="term" value="F:protein-N-terminal-alanine acetyltransferase activity"/>
    <property type="evidence" value="ECO:0007669"/>
    <property type="project" value="UniProtKB-UniRule"/>
</dbReference>
<evidence type="ECO:0000256" key="3">
    <source>
        <dbReference type="ARBA" id="ARBA00022679"/>
    </source>
</evidence>
<comment type="catalytic activity">
    <reaction evidence="5 6">
        <text>N-terminal L-alanyl-[ribosomal protein bS18] + acetyl-CoA = N-terminal N(alpha)-acetyl-L-alanyl-[ribosomal protein bS18] + CoA + H(+)</text>
        <dbReference type="Rhea" id="RHEA:43756"/>
        <dbReference type="Rhea" id="RHEA-COMP:10676"/>
        <dbReference type="Rhea" id="RHEA-COMP:10677"/>
        <dbReference type="ChEBI" id="CHEBI:15378"/>
        <dbReference type="ChEBI" id="CHEBI:57287"/>
        <dbReference type="ChEBI" id="CHEBI:57288"/>
        <dbReference type="ChEBI" id="CHEBI:64718"/>
        <dbReference type="ChEBI" id="CHEBI:83683"/>
        <dbReference type="EC" id="2.3.1.266"/>
    </reaction>
</comment>
<dbReference type="Proteomes" id="UP000305674">
    <property type="component" value="Unassembled WGS sequence"/>
</dbReference>
<feature type="active site" description="Proton acceptor" evidence="5">
    <location>
        <position position="104"/>
    </location>
</feature>
<feature type="domain" description="N-acetyltransferase" evidence="7">
    <location>
        <begin position="3"/>
        <end position="148"/>
    </location>
</feature>
<evidence type="ECO:0000259" key="7">
    <source>
        <dbReference type="PROSITE" id="PS51186"/>
    </source>
</evidence>
<dbReference type="SUPFAM" id="SSF55729">
    <property type="entry name" value="Acyl-CoA N-acyltransferases (Nat)"/>
    <property type="match status" value="1"/>
</dbReference>
<accession>A0A4U1BF31</accession>
<evidence type="ECO:0000313" key="9">
    <source>
        <dbReference type="Proteomes" id="UP000305674"/>
    </source>
</evidence>
<dbReference type="InterPro" id="IPR043690">
    <property type="entry name" value="RimI"/>
</dbReference>
<evidence type="ECO:0000256" key="4">
    <source>
        <dbReference type="ARBA" id="ARBA00023315"/>
    </source>
</evidence>
<dbReference type="PROSITE" id="PS51186">
    <property type="entry name" value="GNAT"/>
    <property type="match status" value="1"/>
</dbReference>
<evidence type="ECO:0000313" key="8">
    <source>
        <dbReference type="EMBL" id="TKB49495.1"/>
    </source>
</evidence>
<dbReference type="PANTHER" id="PTHR43420:SF12">
    <property type="entry name" value="N-ACETYLTRANSFERASE DOMAIN-CONTAINING PROTEIN"/>
    <property type="match status" value="1"/>
</dbReference>
<keyword evidence="9" id="KW-1185">Reference proteome</keyword>
<protein>
    <recommendedName>
        <fullName evidence="5 6">[Ribosomal protein bS18]-alanine N-acetyltransferase</fullName>
        <ecNumber evidence="5 6">2.3.1.266</ecNumber>
    </recommendedName>
</protein>
<evidence type="ECO:0000256" key="5">
    <source>
        <dbReference type="HAMAP-Rule" id="MF_02210"/>
    </source>
</evidence>
<dbReference type="InterPro" id="IPR006464">
    <property type="entry name" value="AcTrfase_RimI/Ard1"/>
</dbReference>
<keyword evidence="3 5" id="KW-0808">Transferase</keyword>
<sequence>MSHRFLPMDPGMLDKLYALEVACHPFPWSRQTLASCIGSGYRGEVLIWGGEPVGYYITQTVVAEATLMNICILPQLRGQGLGWHLLTRSLERLWQEEAECCFLEVRAGNAAAIGLYRRAGFEPLAVRKGYYQGESGREDAVIMKLTLER</sequence>
<reference evidence="8 9" key="1">
    <citation type="submission" date="2019-04" db="EMBL/GenBank/DDBJ databases">
        <authorList>
            <person name="Hwang J.C."/>
        </authorList>
    </citation>
    <scope>NUCLEOTIDE SEQUENCE [LARGE SCALE GENOMIC DNA]</scope>
    <source>
        <strain evidence="8 9">IMCC35001</strain>
    </source>
</reference>
<dbReference type="OrthoDB" id="9796919at2"/>
<dbReference type="InterPro" id="IPR016181">
    <property type="entry name" value="Acyl_CoA_acyltransferase"/>
</dbReference>
<feature type="active site" description="Proton donor" evidence="5">
    <location>
        <position position="116"/>
    </location>
</feature>
<name>A0A4U1BF31_9GAMM</name>
<organism evidence="8 9">
    <name type="scientific">Ferrimonas sediminicola</name>
    <dbReference type="NCBI Taxonomy" id="2569538"/>
    <lineage>
        <taxon>Bacteria</taxon>
        <taxon>Pseudomonadati</taxon>
        <taxon>Pseudomonadota</taxon>
        <taxon>Gammaproteobacteria</taxon>
        <taxon>Alteromonadales</taxon>
        <taxon>Ferrimonadaceae</taxon>
        <taxon>Ferrimonas</taxon>
    </lineage>
</organism>
<dbReference type="EC" id="2.3.1.266" evidence="5 6"/>
<comment type="subcellular location">
    <subcellularLocation>
        <location evidence="5 6">Cytoplasm</location>
    </subcellularLocation>
</comment>
<dbReference type="Pfam" id="PF00583">
    <property type="entry name" value="Acetyltransf_1"/>
    <property type="match status" value="1"/>
</dbReference>
<dbReference type="HAMAP" id="MF_02210">
    <property type="entry name" value="RimI"/>
    <property type="match status" value="1"/>
</dbReference>
<keyword evidence="2 5" id="KW-0963">Cytoplasm</keyword>
<dbReference type="PANTHER" id="PTHR43420">
    <property type="entry name" value="ACETYLTRANSFERASE"/>
    <property type="match status" value="1"/>
</dbReference>
<evidence type="ECO:0000256" key="1">
    <source>
        <dbReference type="ARBA" id="ARBA00005395"/>
    </source>
</evidence>
<dbReference type="GO" id="GO:0005737">
    <property type="term" value="C:cytoplasm"/>
    <property type="evidence" value="ECO:0007669"/>
    <property type="project" value="UniProtKB-SubCell"/>
</dbReference>
<dbReference type="InterPro" id="IPR000182">
    <property type="entry name" value="GNAT_dom"/>
</dbReference>